<keyword evidence="10 12" id="KW-0560">Oxidoreductase</keyword>
<dbReference type="InterPro" id="IPR002734">
    <property type="entry name" value="RibDG_C"/>
</dbReference>
<accession>A0ABQ2HDK4</accession>
<comment type="pathway">
    <text evidence="2 12">Cofactor biosynthesis; riboflavin biosynthesis; 5-amino-6-(D-ribitylamino)uracil from GTP: step 2/4.</text>
</comment>
<dbReference type="InterPro" id="IPR002125">
    <property type="entry name" value="CMP_dCMP_dom"/>
</dbReference>
<evidence type="ECO:0000256" key="7">
    <source>
        <dbReference type="ARBA" id="ARBA00022723"/>
    </source>
</evidence>
<keyword evidence="15" id="KW-1185">Reference proteome</keyword>
<comment type="caution">
    <text evidence="14">The sequence shown here is derived from an EMBL/GenBank/DDBJ whole genome shotgun (WGS) entry which is preliminary data.</text>
</comment>
<dbReference type="PANTHER" id="PTHR38011">
    <property type="entry name" value="DIHYDROFOLATE REDUCTASE FAMILY PROTEIN (AFU_ORTHOLOGUE AFUA_8G06820)"/>
    <property type="match status" value="1"/>
</dbReference>
<evidence type="ECO:0000256" key="3">
    <source>
        <dbReference type="ARBA" id="ARBA00004910"/>
    </source>
</evidence>
<dbReference type="SUPFAM" id="SSF53597">
    <property type="entry name" value="Dihydrofolate reductase-like"/>
    <property type="match status" value="1"/>
</dbReference>
<dbReference type="InterPro" id="IPR016193">
    <property type="entry name" value="Cytidine_deaminase-like"/>
</dbReference>
<evidence type="ECO:0000256" key="2">
    <source>
        <dbReference type="ARBA" id="ARBA00004882"/>
    </source>
</evidence>
<keyword evidence="12" id="KW-0378">Hydrolase</keyword>
<dbReference type="PROSITE" id="PS51747">
    <property type="entry name" value="CYT_DCMP_DEAMINASES_2"/>
    <property type="match status" value="1"/>
</dbReference>
<dbReference type="Gene3D" id="3.40.430.10">
    <property type="entry name" value="Dihydrofolate Reductase, subunit A"/>
    <property type="match status" value="1"/>
</dbReference>
<keyword evidence="7 12" id="KW-0479">Metal-binding</keyword>
<dbReference type="Gene3D" id="3.40.140.10">
    <property type="entry name" value="Cytidine Deaminase, domain 2"/>
    <property type="match status" value="1"/>
</dbReference>
<dbReference type="InterPro" id="IPR024072">
    <property type="entry name" value="DHFR-like_dom_sf"/>
</dbReference>
<feature type="domain" description="CMP/dCMP-type deaminase" evidence="13">
    <location>
        <begin position="2"/>
        <end position="129"/>
    </location>
</feature>
<organism evidence="14 15">
    <name type="scientific">Dyadobacter beijingensis</name>
    <dbReference type="NCBI Taxonomy" id="365489"/>
    <lineage>
        <taxon>Bacteria</taxon>
        <taxon>Pseudomonadati</taxon>
        <taxon>Bacteroidota</taxon>
        <taxon>Cytophagia</taxon>
        <taxon>Cytophagales</taxon>
        <taxon>Spirosomataceae</taxon>
        <taxon>Dyadobacter</taxon>
    </lineage>
</organism>
<evidence type="ECO:0000256" key="11">
    <source>
        <dbReference type="ARBA" id="ARBA00023268"/>
    </source>
</evidence>
<comment type="function">
    <text evidence="1 12">Converts 2,5-diamino-6-(ribosylamino)-4(3h)-pyrimidinone 5'-phosphate into 5-amino-6-(ribosylamino)-2,4(1h,3h)-pyrimidinedione 5'-phosphate.</text>
</comment>
<evidence type="ECO:0000256" key="6">
    <source>
        <dbReference type="ARBA" id="ARBA00022619"/>
    </source>
</evidence>
<gene>
    <name evidence="14" type="ORF">GCM10010967_03510</name>
</gene>
<evidence type="ECO:0000256" key="8">
    <source>
        <dbReference type="ARBA" id="ARBA00022833"/>
    </source>
</evidence>
<keyword evidence="8 12" id="KW-0862">Zinc</keyword>
<dbReference type="Pfam" id="PF01872">
    <property type="entry name" value="RibD_C"/>
    <property type="match status" value="1"/>
</dbReference>
<evidence type="ECO:0000256" key="5">
    <source>
        <dbReference type="ARBA" id="ARBA00007417"/>
    </source>
</evidence>
<dbReference type="PROSITE" id="PS00903">
    <property type="entry name" value="CYT_DCMP_DEAMINASES_1"/>
    <property type="match status" value="1"/>
</dbReference>
<dbReference type="SUPFAM" id="SSF53927">
    <property type="entry name" value="Cytidine deaminase-like"/>
    <property type="match status" value="1"/>
</dbReference>
<evidence type="ECO:0000313" key="15">
    <source>
        <dbReference type="Proteomes" id="UP000632339"/>
    </source>
</evidence>
<evidence type="ECO:0000313" key="14">
    <source>
        <dbReference type="EMBL" id="GGM75276.1"/>
    </source>
</evidence>
<comment type="catalytic activity">
    <reaction evidence="12">
        <text>2,5-diamino-6-hydroxy-4-(5-phosphoribosylamino)-pyrimidine + H2O + H(+) = 5-amino-6-(5-phospho-D-ribosylamino)uracil + NH4(+)</text>
        <dbReference type="Rhea" id="RHEA:21868"/>
        <dbReference type="ChEBI" id="CHEBI:15377"/>
        <dbReference type="ChEBI" id="CHEBI:15378"/>
        <dbReference type="ChEBI" id="CHEBI:28938"/>
        <dbReference type="ChEBI" id="CHEBI:58453"/>
        <dbReference type="ChEBI" id="CHEBI:58614"/>
        <dbReference type="EC" id="3.5.4.26"/>
    </reaction>
</comment>
<dbReference type="EC" id="3.5.4.26" evidence="12"/>
<dbReference type="Proteomes" id="UP000632339">
    <property type="component" value="Unassembled WGS sequence"/>
</dbReference>
<dbReference type="NCBIfam" id="TIGR00326">
    <property type="entry name" value="eubact_ribD"/>
    <property type="match status" value="1"/>
</dbReference>
<proteinExistence type="inferred from homology"/>
<keyword evidence="6 12" id="KW-0686">Riboflavin biosynthesis</keyword>
<evidence type="ECO:0000256" key="10">
    <source>
        <dbReference type="ARBA" id="ARBA00023002"/>
    </source>
</evidence>
<evidence type="ECO:0000256" key="1">
    <source>
        <dbReference type="ARBA" id="ARBA00002151"/>
    </source>
</evidence>
<reference evidence="15" key="1">
    <citation type="journal article" date="2019" name="Int. J. Syst. Evol. Microbiol.">
        <title>The Global Catalogue of Microorganisms (GCM) 10K type strain sequencing project: providing services to taxonomists for standard genome sequencing and annotation.</title>
        <authorList>
            <consortium name="The Broad Institute Genomics Platform"/>
            <consortium name="The Broad Institute Genome Sequencing Center for Infectious Disease"/>
            <person name="Wu L."/>
            <person name="Ma J."/>
        </authorList>
    </citation>
    <scope>NUCLEOTIDE SEQUENCE [LARGE SCALE GENOMIC DNA]</scope>
    <source>
        <strain evidence="15">CGMCC 1.6375</strain>
    </source>
</reference>
<dbReference type="InterPro" id="IPR016192">
    <property type="entry name" value="APOBEC/CMP_deaminase_Zn-bd"/>
</dbReference>
<dbReference type="PANTHER" id="PTHR38011:SF7">
    <property type="entry name" value="2,5-DIAMINO-6-RIBOSYLAMINO-4(3H)-PYRIMIDINONE 5'-PHOSPHATE REDUCTASE"/>
    <property type="match status" value="1"/>
</dbReference>
<protein>
    <recommendedName>
        <fullName evidence="12">Riboflavin biosynthesis protein RibD</fullName>
    </recommendedName>
    <domain>
        <recommendedName>
            <fullName evidence="12">Diaminohydroxyphosphoribosylaminopyrimidine deaminase</fullName>
            <shortName evidence="12">DRAP deaminase</shortName>
            <ecNumber evidence="12">3.5.4.26</ecNumber>
        </recommendedName>
        <alternativeName>
            <fullName evidence="12">Riboflavin-specific deaminase</fullName>
        </alternativeName>
    </domain>
    <domain>
        <recommendedName>
            <fullName evidence="12">5-amino-6-(5-phosphoribosylamino)uracil reductase</fullName>
            <ecNumber evidence="12">1.1.1.193</ecNumber>
        </recommendedName>
        <alternativeName>
            <fullName evidence="12">HTP reductase</fullName>
        </alternativeName>
    </domain>
</protein>
<keyword evidence="9 12" id="KW-0521">NADP</keyword>
<dbReference type="EC" id="1.1.1.193" evidence="12"/>
<evidence type="ECO:0000256" key="9">
    <source>
        <dbReference type="ARBA" id="ARBA00022857"/>
    </source>
</evidence>
<evidence type="ECO:0000256" key="4">
    <source>
        <dbReference type="ARBA" id="ARBA00005259"/>
    </source>
</evidence>
<dbReference type="EMBL" id="BMLI01000001">
    <property type="protein sequence ID" value="GGM75276.1"/>
    <property type="molecule type" value="Genomic_DNA"/>
</dbReference>
<dbReference type="InterPro" id="IPR004794">
    <property type="entry name" value="Eubact_RibD"/>
</dbReference>
<evidence type="ECO:0000259" key="13">
    <source>
        <dbReference type="PROSITE" id="PS51747"/>
    </source>
</evidence>
<comment type="similarity">
    <text evidence="5 12">In the C-terminal section; belongs to the HTP reductase family.</text>
</comment>
<keyword evidence="11" id="KW-0511">Multifunctional enzyme</keyword>
<comment type="catalytic activity">
    <reaction evidence="12">
        <text>5-amino-6-(5-phospho-D-ribitylamino)uracil + NADP(+) = 5-amino-6-(5-phospho-D-ribosylamino)uracil + NADPH + H(+)</text>
        <dbReference type="Rhea" id="RHEA:17845"/>
        <dbReference type="ChEBI" id="CHEBI:15378"/>
        <dbReference type="ChEBI" id="CHEBI:57783"/>
        <dbReference type="ChEBI" id="CHEBI:58349"/>
        <dbReference type="ChEBI" id="CHEBI:58421"/>
        <dbReference type="ChEBI" id="CHEBI:58453"/>
        <dbReference type="EC" id="1.1.1.193"/>
    </reaction>
</comment>
<dbReference type="Pfam" id="PF00383">
    <property type="entry name" value="dCMP_cyt_deam_1"/>
    <property type="match status" value="1"/>
</dbReference>
<comment type="pathway">
    <text evidence="3 12">Cofactor biosynthesis; riboflavin biosynthesis; 5-amino-6-(D-ribitylamino)uracil from GTP: step 3/4.</text>
</comment>
<comment type="similarity">
    <text evidence="4 12">In the N-terminal section; belongs to the cytidine and deoxycytidylate deaminase family.</text>
</comment>
<dbReference type="CDD" id="cd01284">
    <property type="entry name" value="Riboflavin_deaminase-reductase"/>
    <property type="match status" value="1"/>
</dbReference>
<sequence>METHDQWMKRALQLAAHGRGKVSPNPMVGCVIVHEGHIIGEGWHRAYGGPHAEVRAIEDADEKGLSHLLPQATAYVTLEPCSHTGKTPPCADLLVSRRLKKVVVCNADPNPLVSGRGITRLRDAGIEVECGMLEAQGLELNKRFFTAMTQRRPYVILKWAETADGFLGYAAGNPVQISGPLSSMRVHQWRTEEDAIMVGYKTALMDNPRLNARHWTGTDPVRIVTDRHLQLPQHLHLFNNLQSTIVVNYDRQTEIPKEPERYAAPSTAYMKVETGENEISQLLQGLYQRKVQSVLVEGGAAVINAFFDAGLWDEIRRCQGALTIGHGVPAPSPKGVFRGSEKIGDDLWTYYSKA</sequence>
<dbReference type="PIRSF" id="PIRSF006769">
    <property type="entry name" value="RibD"/>
    <property type="match status" value="1"/>
</dbReference>
<dbReference type="InterPro" id="IPR050765">
    <property type="entry name" value="Riboflavin_Biosynth_HTPR"/>
</dbReference>
<name>A0ABQ2HDK4_9BACT</name>
<dbReference type="RefSeq" id="WP_026350526.1">
    <property type="nucleotide sequence ID" value="NZ_BMLI01000001.1"/>
</dbReference>
<evidence type="ECO:0000256" key="12">
    <source>
        <dbReference type="PIRNR" id="PIRNR006769"/>
    </source>
</evidence>
<comment type="cofactor">
    <cofactor evidence="12">
        <name>Zn(2+)</name>
        <dbReference type="ChEBI" id="CHEBI:29105"/>
    </cofactor>
    <text evidence="12">Binds 1 zinc ion.</text>
</comment>